<evidence type="ECO:0000256" key="1">
    <source>
        <dbReference type="SAM" id="Coils"/>
    </source>
</evidence>
<dbReference type="InterPro" id="IPR009057">
    <property type="entry name" value="Homeodomain-like_sf"/>
</dbReference>
<name>A0A3S0Y3A9_9HYPH</name>
<proteinExistence type="predicted"/>
<dbReference type="InterPro" id="IPR052546">
    <property type="entry name" value="Transposase_8_domain"/>
</dbReference>
<dbReference type="InterPro" id="IPR036388">
    <property type="entry name" value="WH-like_DNA-bd_sf"/>
</dbReference>
<dbReference type="GO" id="GO:0004803">
    <property type="term" value="F:transposase activity"/>
    <property type="evidence" value="ECO:0007669"/>
    <property type="project" value="InterPro"/>
</dbReference>
<evidence type="ECO:0000313" key="2">
    <source>
        <dbReference type="EMBL" id="RUM23288.1"/>
    </source>
</evidence>
<gene>
    <name evidence="2" type="ORF">EFQ99_21805</name>
</gene>
<dbReference type="PANTHER" id="PTHR33609">
    <property type="entry name" value="LOW CALCIUM RESPONSE LOCUS PROTEIN S"/>
    <property type="match status" value="1"/>
</dbReference>
<dbReference type="GO" id="GO:0003677">
    <property type="term" value="F:DNA binding"/>
    <property type="evidence" value="ECO:0007669"/>
    <property type="project" value="InterPro"/>
</dbReference>
<dbReference type="Pfam" id="PF01527">
    <property type="entry name" value="HTH_Tnp_1"/>
    <property type="match status" value="1"/>
</dbReference>
<feature type="coiled-coil region" evidence="1">
    <location>
        <begin position="69"/>
        <end position="96"/>
    </location>
</feature>
<dbReference type="Gene3D" id="1.10.10.10">
    <property type="entry name" value="Winged helix-like DNA-binding domain superfamily/Winged helix DNA-binding domain"/>
    <property type="match status" value="1"/>
</dbReference>
<comment type="caution">
    <text evidence="2">The sequence shown here is derived from an EMBL/GenBank/DDBJ whole genome shotgun (WGS) entry which is preliminary data.</text>
</comment>
<dbReference type="PANTHER" id="PTHR33609:SF1">
    <property type="entry name" value="TRANSPOSASE"/>
    <property type="match status" value="1"/>
</dbReference>
<dbReference type="SUPFAM" id="SSF46689">
    <property type="entry name" value="Homeodomain-like"/>
    <property type="match status" value="1"/>
</dbReference>
<dbReference type="AlphaFoldDB" id="A0A3S0Y3A9"/>
<keyword evidence="3" id="KW-1185">Reference proteome</keyword>
<protein>
    <submittedName>
        <fullName evidence="2">Transposase</fullName>
    </submittedName>
</protein>
<dbReference type="Proteomes" id="UP000278823">
    <property type="component" value="Unassembled WGS sequence"/>
</dbReference>
<evidence type="ECO:0000313" key="3">
    <source>
        <dbReference type="Proteomes" id="UP000278823"/>
    </source>
</evidence>
<reference evidence="3" key="1">
    <citation type="submission" date="2018-11" db="EMBL/GenBank/DDBJ databases">
        <title>Rhizobium chutanense sp. nov., isolated from root nodules of Phaseolus vulgaris in China.</title>
        <authorList>
            <person name="Huo Y."/>
        </authorList>
    </citation>
    <scope>NUCLEOTIDE SEQUENCE [LARGE SCALE GENOMIC DNA]</scope>
    <source>
        <strain evidence="3">CCBAU 65647</strain>
    </source>
</reference>
<dbReference type="EMBL" id="RJTH01000008">
    <property type="protein sequence ID" value="RUM23288.1"/>
    <property type="molecule type" value="Genomic_DNA"/>
</dbReference>
<sequence>MLSGPSSTVSTEHFVRTEAVMGKRKFDDDQITVILKEHQAGVTVADVCHKHGISEPTFYRWQSLQFGNAGLHAKRLRALEEENQKLKKLLAESMLSAATLSEMLAKASKGRN</sequence>
<dbReference type="InterPro" id="IPR002514">
    <property type="entry name" value="Transposase_8"/>
</dbReference>
<accession>A0A3S0Y3A9</accession>
<keyword evidence="1" id="KW-0175">Coiled coil</keyword>
<organism evidence="2 3">
    <name type="scientific">Rhizobium vallis</name>
    <dbReference type="NCBI Taxonomy" id="634290"/>
    <lineage>
        <taxon>Bacteria</taxon>
        <taxon>Pseudomonadati</taxon>
        <taxon>Pseudomonadota</taxon>
        <taxon>Alphaproteobacteria</taxon>
        <taxon>Hyphomicrobiales</taxon>
        <taxon>Rhizobiaceae</taxon>
        <taxon>Rhizobium/Agrobacterium group</taxon>
        <taxon>Rhizobium</taxon>
    </lineage>
</organism>
<dbReference type="GO" id="GO:0006313">
    <property type="term" value="P:DNA transposition"/>
    <property type="evidence" value="ECO:0007669"/>
    <property type="project" value="InterPro"/>
</dbReference>
<dbReference type="OrthoDB" id="9809060at2"/>